<evidence type="ECO:0000313" key="1">
    <source>
        <dbReference type="EMBL" id="SPK77694.1"/>
    </source>
</evidence>
<protein>
    <submittedName>
        <fullName evidence="1">Uncharacterized protein</fullName>
    </submittedName>
</protein>
<geneLocation type="plasmid" evidence="1">
    <name>III</name>
</geneLocation>
<keyword evidence="1" id="KW-0614">Plasmid</keyword>
<proteinExistence type="predicted"/>
<reference evidence="1 2" key="1">
    <citation type="submission" date="2018-01" db="EMBL/GenBank/DDBJ databases">
        <authorList>
            <person name="Gaut B.S."/>
            <person name="Morton B.R."/>
            <person name="Clegg M.T."/>
            <person name="Duvall M.R."/>
        </authorList>
    </citation>
    <scope>NUCLEOTIDE SEQUENCE [LARGE SCALE GENOMIC DNA]</scope>
    <source>
        <strain evidence="1">Cupriavidus taiwanensis LMG 19425</strain>
        <plasmid evidence="2">Plasmid iii</plasmid>
    </source>
</reference>
<sequence length="36" mass="4117">MRERTGAKQMRYSDPFIAGLVVTVLAEDYPPQSLLY</sequence>
<organism evidence="1 2">
    <name type="scientific">Cupriavidus taiwanensis</name>
    <dbReference type="NCBI Taxonomy" id="164546"/>
    <lineage>
        <taxon>Bacteria</taxon>
        <taxon>Pseudomonadati</taxon>
        <taxon>Pseudomonadota</taxon>
        <taxon>Betaproteobacteria</taxon>
        <taxon>Burkholderiales</taxon>
        <taxon>Burkholderiaceae</taxon>
        <taxon>Cupriavidus</taxon>
    </lineage>
</organism>
<dbReference type="AlphaFoldDB" id="A0A375ISX6"/>
<evidence type="ECO:0000313" key="2">
    <source>
        <dbReference type="Proteomes" id="UP000255505"/>
    </source>
</evidence>
<accession>A0A375ISX6</accession>
<name>A0A375ISX6_9BURK</name>
<gene>
    <name evidence="1" type="ORF">CT19425_P70034</name>
</gene>
<dbReference type="EMBL" id="LT991978">
    <property type="protein sequence ID" value="SPK77694.1"/>
    <property type="molecule type" value="Genomic_DNA"/>
</dbReference>
<dbReference type="Proteomes" id="UP000255505">
    <property type="component" value="Plasmid III"/>
</dbReference>